<accession>A0A1Q8QU91</accession>
<dbReference type="EMBL" id="MLBF01000022">
    <property type="protein sequence ID" value="OLN30808.1"/>
    <property type="molecule type" value="Genomic_DNA"/>
</dbReference>
<protein>
    <submittedName>
        <fullName evidence="1">Uncharacterized protein</fullName>
    </submittedName>
</protein>
<proteinExistence type="predicted"/>
<sequence length="37" mass="4321">MQAFSVGDLRLSWKYMDRIVIKVVRAHGDNVRLDALF</sequence>
<name>A0A1Q8QU91_9FIRM</name>
<comment type="caution">
    <text evidence="1">The sequence shown here is derived from an EMBL/GenBank/DDBJ whole genome shotgun (WGS) entry which is preliminary data.</text>
</comment>
<dbReference type="AlphaFoldDB" id="A0A1Q8QU91"/>
<keyword evidence="2" id="KW-1185">Reference proteome</keyword>
<evidence type="ECO:0000313" key="1">
    <source>
        <dbReference type="EMBL" id="OLN30808.1"/>
    </source>
</evidence>
<reference evidence="1 2" key="1">
    <citation type="submission" date="2016-09" db="EMBL/GenBank/DDBJ databases">
        <title>Complete genome of Desulfosporosinus sp. OL.</title>
        <authorList>
            <person name="Mardanov A."/>
            <person name="Beletsky A."/>
            <person name="Panova A."/>
            <person name="Karnachuk O."/>
            <person name="Ravin N."/>
        </authorList>
    </citation>
    <scope>NUCLEOTIDE SEQUENCE [LARGE SCALE GENOMIC DNA]</scope>
    <source>
        <strain evidence="1 2">OL</strain>
    </source>
</reference>
<evidence type="ECO:0000313" key="2">
    <source>
        <dbReference type="Proteomes" id="UP000186102"/>
    </source>
</evidence>
<organism evidence="1 2">
    <name type="scientific">Desulfosporosinus metallidurans</name>
    <dbReference type="NCBI Taxonomy" id="1888891"/>
    <lineage>
        <taxon>Bacteria</taxon>
        <taxon>Bacillati</taxon>
        <taxon>Bacillota</taxon>
        <taxon>Clostridia</taxon>
        <taxon>Eubacteriales</taxon>
        <taxon>Desulfitobacteriaceae</taxon>
        <taxon>Desulfosporosinus</taxon>
    </lineage>
</organism>
<dbReference type="Proteomes" id="UP000186102">
    <property type="component" value="Unassembled WGS sequence"/>
</dbReference>
<gene>
    <name evidence="1" type="ORF">DSOL_2926</name>
</gene>